<dbReference type="Proteomes" id="UP000663760">
    <property type="component" value="Chromosome 7"/>
</dbReference>
<name>A0A7I8KSE0_SPIIN</name>
<evidence type="ECO:0000313" key="2">
    <source>
        <dbReference type="Proteomes" id="UP000663760"/>
    </source>
</evidence>
<accession>A0A7I8KSE0</accession>
<dbReference type="EMBL" id="LR746270">
    <property type="protein sequence ID" value="CAA7399934.1"/>
    <property type="molecule type" value="Genomic_DNA"/>
</dbReference>
<sequence length="215" mass="23803">MASEGLRGNPRRVLVGGRPYEVVVTNKYREAEEWAREILRLPREGSRIVGFSFFGRIVLSPEGSFTPQAECIHFACFSRALVYHLVSSEESTISPGMLFSILHDGSSLFIGEDIIFGMELLGVETKPPLVPTLDVRDVPGIFSLPRWSLTTVRRPLHVALAEALLDDVEVSLLRTEGLPVRWAWPLGDSQVQAAAEKVIVAEKIGKHVVARTRSS</sequence>
<reference evidence="1" key="1">
    <citation type="submission" date="2020-02" db="EMBL/GenBank/DDBJ databases">
        <authorList>
            <person name="Scholz U."/>
            <person name="Mascher M."/>
            <person name="Fiebig A."/>
        </authorList>
    </citation>
    <scope>NUCLEOTIDE SEQUENCE</scope>
</reference>
<proteinExistence type="predicted"/>
<evidence type="ECO:0000313" key="1">
    <source>
        <dbReference type="EMBL" id="CAA7399934.1"/>
    </source>
</evidence>
<dbReference type="AlphaFoldDB" id="A0A7I8KSE0"/>
<gene>
    <name evidence="1" type="ORF">SI8410_07010604</name>
</gene>
<keyword evidence="2" id="KW-1185">Reference proteome</keyword>
<protein>
    <submittedName>
        <fullName evidence="1">Uncharacterized protein</fullName>
    </submittedName>
</protein>
<organism evidence="1 2">
    <name type="scientific">Spirodela intermedia</name>
    <name type="common">Intermediate duckweed</name>
    <dbReference type="NCBI Taxonomy" id="51605"/>
    <lineage>
        <taxon>Eukaryota</taxon>
        <taxon>Viridiplantae</taxon>
        <taxon>Streptophyta</taxon>
        <taxon>Embryophyta</taxon>
        <taxon>Tracheophyta</taxon>
        <taxon>Spermatophyta</taxon>
        <taxon>Magnoliopsida</taxon>
        <taxon>Liliopsida</taxon>
        <taxon>Araceae</taxon>
        <taxon>Lemnoideae</taxon>
        <taxon>Spirodela</taxon>
    </lineage>
</organism>